<accession>A0A9Q1ELT0</accession>
<proteinExistence type="predicted"/>
<name>A0A9Q1ELT0_SYNKA</name>
<dbReference type="Proteomes" id="UP001152622">
    <property type="component" value="Chromosome 15"/>
</dbReference>
<evidence type="ECO:0000256" key="1">
    <source>
        <dbReference type="SAM" id="MobiDB-lite"/>
    </source>
</evidence>
<protein>
    <submittedName>
        <fullName evidence="2">Uncharacterized protein</fullName>
    </submittedName>
</protein>
<evidence type="ECO:0000313" key="2">
    <source>
        <dbReference type="EMBL" id="KAJ8341142.1"/>
    </source>
</evidence>
<dbReference type="EMBL" id="JAINUF010000015">
    <property type="protein sequence ID" value="KAJ8341142.1"/>
    <property type="molecule type" value="Genomic_DNA"/>
</dbReference>
<keyword evidence="3" id="KW-1185">Reference proteome</keyword>
<sequence>MQASPFPALRRKTRKKPAFQPCVTAPPRTSCPGYSEFRRAGDCTLPWRRARGRSASLAQTRALPSHPLHLRPVHIITPSHTADAFLSVRQRWRPNDRS</sequence>
<comment type="caution">
    <text evidence="2">The sequence shown here is derived from an EMBL/GenBank/DDBJ whole genome shotgun (WGS) entry which is preliminary data.</text>
</comment>
<dbReference type="AlphaFoldDB" id="A0A9Q1ELT0"/>
<organism evidence="2 3">
    <name type="scientific">Synaphobranchus kaupii</name>
    <name type="common">Kaup's arrowtooth eel</name>
    <dbReference type="NCBI Taxonomy" id="118154"/>
    <lineage>
        <taxon>Eukaryota</taxon>
        <taxon>Metazoa</taxon>
        <taxon>Chordata</taxon>
        <taxon>Craniata</taxon>
        <taxon>Vertebrata</taxon>
        <taxon>Euteleostomi</taxon>
        <taxon>Actinopterygii</taxon>
        <taxon>Neopterygii</taxon>
        <taxon>Teleostei</taxon>
        <taxon>Anguilliformes</taxon>
        <taxon>Synaphobranchidae</taxon>
        <taxon>Synaphobranchus</taxon>
    </lineage>
</organism>
<reference evidence="2" key="1">
    <citation type="journal article" date="2023" name="Science">
        <title>Genome structures resolve the early diversification of teleost fishes.</title>
        <authorList>
            <person name="Parey E."/>
            <person name="Louis A."/>
            <person name="Montfort J."/>
            <person name="Bouchez O."/>
            <person name="Roques C."/>
            <person name="Iampietro C."/>
            <person name="Lluch J."/>
            <person name="Castinel A."/>
            <person name="Donnadieu C."/>
            <person name="Desvignes T."/>
            <person name="Floi Bucao C."/>
            <person name="Jouanno E."/>
            <person name="Wen M."/>
            <person name="Mejri S."/>
            <person name="Dirks R."/>
            <person name="Jansen H."/>
            <person name="Henkel C."/>
            <person name="Chen W.J."/>
            <person name="Zahm M."/>
            <person name="Cabau C."/>
            <person name="Klopp C."/>
            <person name="Thompson A.W."/>
            <person name="Robinson-Rechavi M."/>
            <person name="Braasch I."/>
            <person name="Lecointre G."/>
            <person name="Bobe J."/>
            <person name="Postlethwait J.H."/>
            <person name="Berthelot C."/>
            <person name="Roest Crollius H."/>
            <person name="Guiguen Y."/>
        </authorList>
    </citation>
    <scope>NUCLEOTIDE SEQUENCE</scope>
    <source>
        <strain evidence="2">WJC10195</strain>
    </source>
</reference>
<gene>
    <name evidence="2" type="ORF">SKAU_G00334330</name>
</gene>
<feature type="region of interest" description="Disordered" evidence="1">
    <location>
        <begin position="1"/>
        <end position="21"/>
    </location>
</feature>
<evidence type="ECO:0000313" key="3">
    <source>
        <dbReference type="Proteomes" id="UP001152622"/>
    </source>
</evidence>